<evidence type="ECO:0000256" key="2">
    <source>
        <dbReference type="ARBA" id="ARBA00022475"/>
    </source>
</evidence>
<feature type="region of interest" description="Disordered" evidence="8">
    <location>
        <begin position="315"/>
        <end position="341"/>
    </location>
</feature>
<name>A0A3P9NDP1_POERE</name>
<evidence type="ECO:0000256" key="6">
    <source>
        <dbReference type="ARBA" id="ARBA00023157"/>
    </source>
</evidence>
<evidence type="ECO:0000259" key="11">
    <source>
        <dbReference type="PROSITE" id="PS50835"/>
    </source>
</evidence>
<keyword evidence="9" id="KW-0812">Transmembrane</keyword>
<dbReference type="Pfam" id="PF07686">
    <property type="entry name" value="V-set"/>
    <property type="match status" value="2"/>
</dbReference>
<dbReference type="Gene3D" id="2.60.40.10">
    <property type="entry name" value="Immunoglobulins"/>
    <property type="match status" value="2"/>
</dbReference>
<organism evidence="12 13">
    <name type="scientific">Poecilia reticulata</name>
    <name type="common">Guppy</name>
    <name type="synonym">Acanthophacelus reticulatus</name>
    <dbReference type="NCBI Taxonomy" id="8081"/>
    <lineage>
        <taxon>Eukaryota</taxon>
        <taxon>Metazoa</taxon>
        <taxon>Chordata</taxon>
        <taxon>Craniata</taxon>
        <taxon>Vertebrata</taxon>
        <taxon>Euteleostomi</taxon>
        <taxon>Actinopterygii</taxon>
        <taxon>Neopterygii</taxon>
        <taxon>Teleostei</taxon>
        <taxon>Neoteleostei</taxon>
        <taxon>Acanthomorphata</taxon>
        <taxon>Ovalentaria</taxon>
        <taxon>Atherinomorphae</taxon>
        <taxon>Cyprinodontiformes</taxon>
        <taxon>Poeciliidae</taxon>
        <taxon>Poeciliinae</taxon>
        <taxon>Poecilia</taxon>
    </lineage>
</organism>
<dbReference type="Proteomes" id="UP000242638">
    <property type="component" value="Unassembled WGS sequence"/>
</dbReference>
<feature type="domain" description="Ig-like" evidence="11">
    <location>
        <begin position="3"/>
        <end position="114"/>
    </location>
</feature>
<dbReference type="CDD" id="cd00099">
    <property type="entry name" value="IgV"/>
    <property type="match status" value="1"/>
</dbReference>
<feature type="signal peptide" evidence="10">
    <location>
        <begin position="1"/>
        <end position="20"/>
    </location>
</feature>
<dbReference type="InterPro" id="IPR052051">
    <property type="entry name" value="TCR_complex_component"/>
</dbReference>
<evidence type="ECO:0000256" key="1">
    <source>
        <dbReference type="ARBA" id="ARBA00004236"/>
    </source>
</evidence>
<evidence type="ECO:0000256" key="3">
    <source>
        <dbReference type="ARBA" id="ARBA00022729"/>
    </source>
</evidence>
<evidence type="ECO:0000256" key="7">
    <source>
        <dbReference type="ARBA" id="ARBA00023180"/>
    </source>
</evidence>
<dbReference type="OMA" id="QNEKCIN"/>
<keyword evidence="4" id="KW-0391">Immunity</keyword>
<keyword evidence="7" id="KW-0325">Glycoprotein</keyword>
<dbReference type="InterPro" id="IPR013783">
    <property type="entry name" value="Ig-like_fold"/>
</dbReference>
<dbReference type="InterPro" id="IPR007110">
    <property type="entry name" value="Ig-like_dom"/>
</dbReference>
<protein>
    <recommendedName>
        <fullName evidence="11">Ig-like domain-containing protein</fullName>
    </recommendedName>
</protein>
<dbReference type="InterPro" id="IPR013106">
    <property type="entry name" value="Ig_V-set"/>
</dbReference>
<dbReference type="SMART" id="SM00409">
    <property type="entry name" value="IG"/>
    <property type="match status" value="2"/>
</dbReference>
<keyword evidence="5 9" id="KW-0472">Membrane</keyword>
<feature type="domain" description="Ig-like" evidence="11">
    <location>
        <begin position="141"/>
        <end position="248"/>
    </location>
</feature>
<dbReference type="Bgee" id="ENSPREG00000005248">
    <property type="expression patterns" value="Expressed in head"/>
</dbReference>
<dbReference type="PROSITE" id="PS50835">
    <property type="entry name" value="IG_LIKE"/>
    <property type="match status" value="2"/>
</dbReference>
<dbReference type="PANTHER" id="PTHR19433">
    <property type="entry name" value="T-CELL RECEPTOR ALPHA CHAIN V REGION-RELATED"/>
    <property type="match status" value="1"/>
</dbReference>
<dbReference type="PANTHER" id="PTHR19433:SF127">
    <property type="entry name" value="NITR9"/>
    <property type="match status" value="1"/>
</dbReference>
<feature type="transmembrane region" description="Helical" evidence="9">
    <location>
        <begin position="250"/>
        <end position="272"/>
    </location>
</feature>
<keyword evidence="3 10" id="KW-0732">Signal</keyword>
<evidence type="ECO:0000313" key="12">
    <source>
        <dbReference type="Ensembl" id="ENSPREP00000007637.1"/>
    </source>
</evidence>
<dbReference type="GO" id="GO:0005886">
    <property type="term" value="C:plasma membrane"/>
    <property type="evidence" value="ECO:0007669"/>
    <property type="project" value="UniProtKB-SubCell"/>
</dbReference>
<keyword evidence="6" id="KW-1015">Disulfide bond</keyword>
<evidence type="ECO:0000256" key="4">
    <source>
        <dbReference type="ARBA" id="ARBA00022859"/>
    </source>
</evidence>
<evidence type="ECO:0000256" key="8">
    <source>
        <dbReference type="SAM" id="MobiDB-lite"/>
    </source>
</evidence>
<dbReference type="InterPro" id="IPR036179">
    <property type="entry name" value="Ig-like_dom_sf"/>
</dbReference>
<feature type="chain" id="PRO_5018205257" description="Ig-like domain-containing protein" evidence="10">
    <location>
        <begin position="21"/>
        <end position="341"/>
    </location>
</feature>
<evidence type="ECO:0000256" key="5">
    <source>
        <dbReference type="ARBA" id="ARBA00023136"/>
    </source>
</evidence>
<sequence length="341" mass="37937">MEPLYILLLLLCKVLNVLNTLDIIQDSGVRTAKVGGTVTLPCSCQHNAVTYFYWYYQIHGEKPRFISKQMKHDTEAEISPAYKERFRVLVRSAAGINDLIITDLQPSDSGMYYCVMLEFNAIEFGRGVFLHVKTSSSNAQPSKQQPTLKKLLRLGDSVNLSCRVSAEPCEGERNLYWFRRTASQPPLLYPSEGRCTSLYNETLYGINCTSNLKLDPVRSSDAGIYHCALASCGSVVFGGGTKVEVAVPSVVVGSLSVALALSTIGLLVLSFWRCKLKSKLCSSCKGTGKHRMCSEARDAAENQTESLHYAALNLKRSDERQQQEDNVESDCVYSRVRSRKE</sequence>
<keyword evidence="13" id="KW-1185">Reference proteome</keyword>
<dbReference type="Ensembl" id="ENSPRET00000007729.1">
    <property type="protein sequence ID" value="ENSPREP00000007637.1"/>
    <property type="gene ID" value="ENSPREG00000005248.1"/>
</dbReference>
<proteinExistence type="predicted"/>
<keyword evidence="9" id="KW-1133">Transmembrane helix</keyword>
<dbReference type="GeneTree" id="ENSGT00950000182968"/>
<reference evidence="12" key="2">
    <citation type="submission" date="2025-08" db="UniProtKB">
        <authorList>
            <consortium name="Ensembl"/>
        </authorList>
    </citation>
    <scope>IDENTIFICATION</scope>
    <source>
        <strain evidence="12">Guanapo</strain>
    </source>
</reference>
<reference evidence="13" key="1">
    <citation type="submission" date="2013-11" db="EMBL/GenBank/DDBJ databases">
        <title>The genomic landscape of the Guanapo guppy.</title>
        <authorList>
            <person name="Kuenstner A."/>
            <person name="Dreyer C."/>
        </authorList>
    </citation>
    <scope>NUCLEOTIDE SEQUENCE</scope>
    <source>
        <strain evidence="13">Guanapo</strain>
    </source>
</reference>
<keyword evidence="2" id="KW-1003">Cell membrane</keyword>
<accession>A0A3P9NDP1</accession>
<dbReference type="AlphaFoldDB" id="A0A3P9NDP1"/>
<reference evidence="12" key="3">
    <citation type="submission" date="2025-09" db="UniProtKB">
        <authorList>
            <consortium name="Ensembl"/>
        </authorList>
    </citation>
    <scope>IDENTIFICATION</scope>
    <source>
        <strain evidence="12">Guanapo</strain>
    </source>
</reference>
<evidence type="ECO:0000313" key="13">
    <source>
        <dbReference type="Proteomes" id="UP000242638"/>
    </source>
</evidence>
<evidence type="ECO:0000256" key="9">
    <source>
        <dbReference type="SAM" id="Phobius"/>
    </source>
</evidence>
<dbReference type="GO" id="GO:0009617">
    <property type="term" value="P:response to bacterium"/>
    <property type="evidence" value="ECO:0007669"/>
    <property type="project" value="TreeGrafter"/>
</dbReference>
<dbReference type="GO" id="GO:0002376">
    <property type="term" value="P:immune system process"/>
    <property type="evidence" value="ECO:0007669"/>
    <property type="project" value="UniProtKB-KW"/>
</dbReference>
<dbReference type="SMART" id="SM00406">
    <property type="entry name" value="IGv"/>
    <property type="match status" value="2"/>
</dbReference>
<dbReference type="InterPro" id="IPR003599">
    <property type="entry name" value="Ig_sub"/>
</dbReference>
<dbReference type="SUPFAM" id="SSF48726">
    <property type="entry name" value="Immunoglobulin"/>
    <property type="match status" value="2"/>
</dbReference>
<comment type="subcellular location">
    <subcellularLocation>
        <location evidence="1">Cell membrane</location>
    </subcellularLocation>
</comment>
<evidence type="ECO:0000256" key="10">
    <source>
        <dbReference type="SAM" id="SignalP"/>
    </source>
</evidence>